<dbReference type="CDD" id="cd16833">
    <property type="entry name" value="YfiH"/>
    <property type="match status" value="1"/>
</dbReference>
<dbReference type="GO" id="GO:0016787">
    <property type="term" value="F:hydrolase activity"/>
    <property type="evidence" value="ECO:0007669"/>
    <property type="project" value="UniProtKB-KW"/>
</dbReference>
<evidence type="ECO:0000313" key="11">
    <source>
        <dbReference type="EMBL" id="NVD45149.1"/>
    </source>
</evidence>
<evidence type="ECO:0000256" key="5">
    <source>
        <dbReference type="ARBA" id="ARBA00022801"/>
    </source>
</evidence>
<dbReference type="InterPro" id="IPR003730">
    <property type="entry name" value="Cu_polyphenol_OxRdtase"/>
</dbReference>
<dbReference type="GO" id="GO:0017061">
    <property type="term" value="F:S-methyl-5-thioadenosine phosphorylase activity"/>
    <property type="evidence" value="ECO:0007669"/>
    <property type="project" value="UniProtKB-EC"/>
</dbReference>
<dbReference type="GO" id="GO:0005507">
    <property type="term" value="F:copper ion binding"/>
    <property type="evidence" value="ECO:0007669"/>
    <property type="project" value="TreeGrafter"/>
</dbReference>
<evidence type="ECO:0000256" key="10">
    <source>
        <dbReference type="RuleBase" id="RU361274"/>
    </source>
</evidence>
<evidence type="ECO:0000256" key="9">
    <source>
        <dbReference type="ARBA" id="ARBA00049893"/>
    </source>
</evidence>
<accession>A0A850HDB4</accession>
<comment type="similarity">
    <text evidence="2 10">Belongs to the purine nucleoside phosphorylase YfiH/LACC1 family.</text>
</comment>
<evidence type="ECO:0000256" key="6">
    <source>
        <dbReference type="ARBA" id="ARBA00022833"/>
    </source>
</evidence>
<keyword evidence="3" id="KW-0808">Transferase</keyword>
<comment type="catalytic activity">
    <reaction evidence="9">
        <text>S-methyl-5'-thioadenosine + phosphate = 5-(methylsulfanyl)-alpha-D-ribose 1-phosphate + adenine</text>
        <dbReference type="Rhea" id="RHEA:11852"/>
        <dbReference type="ChEBI" id="CHEBI:16708"/>
        <dbReference type="ChEBI" id="CHEBI:17509"/>
        <dbReference type="ChEBI" id="CHEBI:43474"/>
        <dbReference type="ChEBI" id="CHEBI:58533"/>
        <dbReference type="EC" id="2.4.2.28"/>
    </reaction>
    <physiologicalReaction direction="left-to-right" evidence="9">
        <dbReference type="Rhea" id="RHEA:11853"/>
    </physiologicalReaction>
</comment>
<keyword evidence="12" id="KW-1185">Reference proteome</keyword>
<protein>
    <recommendedName>
        <fullName evidence="10">Purine nucleoside phosphorylase</fullName>
    </recommendedName>
</protein>
<evidence type="ECO:0000256" key="2">
    <source>
        <dbReference type="ARBA" id="ARBA00007353"/>
    </source>
</evidence>
<comment type="catalytic activity">
    <reaction evidence="8">
        <text>adenosine + phosphate = alpha-D-ribose 1-phosphate + adenine</text>
        <dbReference type="Rhea" id="RHEA:27642"/>
        <dbReference type="ChEBI" id="CHEBI:16335"/>
        <dbReference type="ChEBI" id="CHEBI:16708"/>
        <dbReference type="ChEBI" id="CHEBI:43474"/>
        <dbReference type="ChEBI" id="CHEBI:57720"/>
        <dbReference type="EC" id="2.4.2.1"/>
    </reaction>
    <physiologicalReaction direction="left-to-right" evidence="8">
        <dbReference type="Rhea" id="RHEA:27643"/>
    </physiologicalReaction>
</comment>
<proteinExistence type="inferred from homology"/>
<comment type="catalytic activity">
    <reaction evidence="1">
        <text>inosine + phosphate = alpha-D-ribose 1-phosphate + hypoxanthine</text>
        <dbReference type="Rhea" id="RHEA:27646"/>
        <dbReference type="ChEBI" id="CHEBI:17368"/>
        <dbReference type="ChEBI" id="CHEBI:17596"/>
        <dbReference type="ChEBI" id="CHEBI:43474"/>
        <dbReference type="ChEBI" id="CHEBI:57720"/>
        <dbReference type="EC" id="2.4.2.1"/>
    </reaction>
    <physiologicalReaction direction="left-to-right" evidence="1">
        <dbReference type="Rhea" id="RHEA:27647"/>
    </physiologicalReaction>
</comment>
<dbReference type="InterPro" id="IPR038371">
    <property type="entry name" value="Cu_polyphenol_OxRdtase_sf"/>
</dbReference>
<reference evidence="11 12" key="1">
    <citation type="submission" date="2020-06" db="EMBL/GenBank/DDBJ databases">
        <title>Altererythrobacter sp. HHU K3-1.</title>
        <authorList>
            <person name="Zhang D."/>
            <person name="Xue H."/>
        </authorList>
    </citation>
    <scope>NUCLEOTIDE SEQUENCE [LARGE SCALE GENOMIC DNA]</scope>
    <source>
        <strain evidence="11 12">HHU K3-1</strain>
    </source>
</reference>
<dbReference type="InterPro" id="IPR011324">
    <property type="entry name" value="Cytotoxic_necrot_fac-like_cat"/>
</dbReference>
<comment type="caution">
    <text evidence="11">The sequence shown here is derived from an EMBL/GenBank/DDBJ whole genome shotgun (WGS) entry which is preliminary data.</text>
</comment>
<dbReference type="Proteomes" id="UP000561438">
    <property type="component" value="Unassembled WGS sequence"/>
</dbReference>
<dbReference type="RefSeq" id="WP_176267477.1">
    <property type="nucleotide sequence ID" value="NZ_JABWGV010000003.1"/>
</dbReference>
<dbReference type="NCBIfam" id="TIGR00726">
    <property type="entry name" value="peptidoglycan editing factor PgeF"/>
    <property type="match status" value="1"/>
</dbReference>
<organism evidence="11 12">
    <name type="scientific">Qipengyuania atrilutea</name>
    <dbReference type="NCBI Taxonomy" id="2744473"/>
    <lineage>
        <taxon>Bacteria</taxon>
        <taxon>Pseudomonadati</taxon>
        <taxon>Pseudomonadota</taxon>
        <taxon>Alphaproteobacteria</taxon>
        <taxon>Sphingomonadales</taxon>
        <taxon>Erythrobacteraceae</taxon>
        <taxon>Qipengyuania</taxon>
    </lineage>
</organism>
<dbReference type="Gene3D" id="3.60.140.10">
    <property type="entry name" value="CNF1/YfiH-like putative cysteine hydrolases"/>
    <property type="match status" value="1"/>
</dbReference>
<keyword evidence="4" id="KW-0479">Metal-binding</keyword>
<evidence type="ECO:0000256" key="8">
    <source>
        <dbReference type="ARBA" id="ARBA00048968"/>
    </source>
</evidence>
<dbReference type="AlphaFoldDB" id="A0A850HDB4"/>
<sequence length="248" mass="26383">MTEEPQSSALLGGIPHGFFGSRRPRGGNGPFDARDPAVVKEAAAIVDANSAAMLCDQIHSAVTVTVDAPIGPPWPKADALVTNRPGLALGIYTADCAPVLFADEDAGIVGAAHAGWRGAHGGILDSCVDAMVTLGARREMIHAVIGPCIAQESYEVDEAFRAEFGEEDAAFFVPGRQGHYFFDLVRYVGARLRRAGLFRFAALGLDTRSLSDRYFSFRRATELGEATGRRQISLIAAPSLLTRKPAVA</sequence>
<keyword evidence="6" id="KW-0862">Zinc</keyword>
<name>A0A850HDB4_9SPHN</name>
<evidence type="ECO:0000256" key="3">
    <source>
        <dbReference type="ARBA" id="ARBA00022679"/>
    </source>
</evidence>
<evidence type="ECO:0000256" key="1">
    <source>
        <dbReference type="ARBA" id="ARBA00000553"/>
    </source>
</evidence>
<comment type="catalytic activity">
    <reaction evidence="7">
        <text>adenosine + H2O + H(+) = inosine + NH4(+)</text>
        <dbReference type="Rhea" id="RHEA:24408"/>
        <dbReference type="ChEBI" id="CHEBI:15377"/>
        <dbReference type="ChEBI" id="CHEBI:15378"/>
        <dbReference type="ChEBI" id="CHEBI:16335"/>
        <dbReference type="ChEBI" id="CHEBI:17596"/>
        <dbReference type="ChEBI" id="CHEBI:28938"/>
        <dbReference type="EC" id="3.5.4.4"/>
    </reaction>
    <physiologicalReaction direction="left-to-right" evidence="7">
        <dbReference type="Rhea" id="RHEA:24409"/>
    </physiologicalReaction>
</comment>
<dbReference type="EMBL" id="JABWGV010000003">
    <property type="protein sequence ID" value="NVD45149.1"/>
    <property type="molecule type" value="Genomic_DNA"/>
</dbReference>
<evidence type="ECO:0000313" key="12">
    <source>
        <dbReference type="Proteomes" id="UP000561438"/>
    </source>
</evidence>
<gene>
    <name evidence="11" type="primary">pgeF</name>
    <name evidence="11" type="ORF">HUV48_08965</name>
</gene>
<evidence type="ECO:0000256" key="4">
    <source>
        <dbReference type="ARBA" id="ARBA00022723"/>
    </source>
</evidence>
<dbReference type="PANTHER" id="PTHR30616">
    <property type="entry name" value="UNCHARACTERIZED PROTEIN YFIH"/>
    <property type="match status" value="1"/>
</dbReference>
<keyword evidence="5" id="KW-0378">Hydrolase</keyword>
<evidence type="ECO:0000256" key="7">
    <source>
        <dbReference type="ARBA" id="ARBA00047989"/>
    </source>
</evidence>
<dbReference type="Pfam" id="PF02578">
    <property type="entry name" value="Cu-oxidase_4"/>
    <property type="match status" value="1"/>
</dbReference>
<dbReference type="PANTHER" id="PTHR30616:SF2">
    <property type="entry name" value="PURINE NUCLEOSIDE PHOSPHORYLASE LACC1"/>
    <property type="match status" value="1"/>
</dbReference>
<dbReference type="SUPFAM" id="SSF64438">
    <property type="entry name" value="CNF1/YfiH-like putative cysteine hydrolases"/>
    <property type="match status" value="1"/>
</dbReference>